<evidence type="ECO:0000313" key="3">
    <source>
        <dbReference type="Proteomes" id="UP000799779"/>
    </source>
</evidence>
<dbReference type="SUPFAM" id="SSF48452">
    <property type="entry name" value="TPR-like"/>
    <property type="match status" value="1"/>
</dbReference>
<dbReference type="OrthoDB" id="5328412at2759"/>
<gene>
    <name evidence="2" type="ORF">P154DRAFT_492381</name>
</gene>
<proteinExistence type="predicted"/>
<dbReference type="AlphaFoldDB" id="A0A6A5WEG7"/>
<dbReference type="EMBL" id="ML977590">
    <property type="protein sequence ID" value="KAF2000283.1"/>
    <property type="molecule type" value="Genomic_DNA"/>
</dbReference>
<keyword evidence="3" id="KW-1185">Reference proteome</keyword>
<evidence type="ECO:0000313" key="2">
    <source>
        <dbReference type="EMBL" id="KAF2000283.1"/>
    </source>
</evidence>
<dbReference type="Proteomes" id="UP000799779">
    <property type="component" value="Unassembled WGS sequence"/>
</dbReference>
<evidence type="ECO:0008006" key="4">
    <source>
        <dbReference type="Google" id="ProtNLM"/>
    </source>
</evidence>
<evidence type="ECO:0000256" key="1">
    <source>
        <dbReference type="SAM" id="MobiDB-lite"/>
    </source>
</evidence>
<dbReference type="Gene3D" id="1.25.40.10">
    <property type="entry name" value="Tetratricopeptide repeat domain"/>
    <property type="match status" value="1"/>
</dbReference>
<feature type="region of interest" description="Disordered" evidence="1">
    <location>
        <begin position="1"/>
        <end position="28"/>
    </location>
</feature>
<dbReference type="InterPro" id="IPR011990">
    <property type="entry name" value="TPR-like_helical_dom_sf"/>
</dbReference>
<sequence length="561" mass="59800">MPPKKAFMTPKSGKKAAQQACAPESENDFLDLADEHEQSAGKWRAGDAVKATRFFKRAIDAYSAGLQRYPRSFDLAYNKANLEYNLSADLRILPHLGSSKIALLEETLRSHQAAMALDPGNTDALFNTGQVLTSLAEAMLESKTESSVKRTAGMLLENAVDIFTKCLDSQQKEYEDMQRELGKAGSGVEGEDGGIELGPKSSETNAQESMETSSTPSEGPGEWATVVEAITPETLLDTCTAQLGALTTLLSLYDPSDLAAIEAKAQNGLLTADTKIPTLISLIRDTSPSIVPEEPTSGPTLSIGSSSPAEELTSSPKDEALLATANFHASIASITYLSARTTSPEYLSRLEQIFAPLAQTSTPPSPTLDVANINALSAYADALLELSSAIAERSTLQSSTYENANADADADAETQWTSLTRAQTILTTLSTGSYTTTLPASRLAATFLSRGDIDLFRFRLSLSPTAAPAWVKSRPALVSNAGVFYRGARSYAERAGDGEARRMADAKAIVAEVMREVGLGSGVVKEGWKGRGADVQRVLEGMVEEGIVGRGDMEGVVRFTE</sequence>
<name>A0A6A5WEG7_9PLEO</name>
<accession>A0A6A5WEG7</accession>
<protein>
    <recommendedName>
        <fullName evidence="4">TPR-like protein</fullName>
    </recommendedName>
</protein>
<reference evidence="2" key="1">
    <citation type="journal article" date="2020" name="Stud. Mycol.">
        <title>101 Dothideomycetes genomes: a test case for predicting lifestyles and emergence of pathogens.</title>
        <authorList>
            <person name="Haridas S."/>
            <person name="Albert R."/>
            <person name="Binder M."/>
            <person name="Bloem J."/>
            <person name="Labutti K."/>
            <person name="Salamov A."/>
            <person name="Andreopoulos B."/>
            <person name="Baker S."/>
            <person name="Barry K."/>
            <person name="Bills G."/>
            <person name="Bluhm B."/>
            <person name="Cannon C."/>
            <person name="Castanera R."/>
            <person name="Culley D."/>
            <person name="Daum C."/>
            <person name="Ezra D."/>
            <person name="Gonzalez J."/>
            <person name="Henrissat B."/>
            <person name="Kuo A."/>
            <person name="Liang C."/>
            <person name="Lipzen A."/>
            <person name="Lutzoni F."/>
            <person name="Magnuson J."/>
            <person name="Mondo S."/>
            <person name="Nolan M."/>
            <person name="Ohm R."/>
            <person name="Pangilinan J."/>
            <person name="Park H.-J."/>
            <person name="Ramirez L."/>
            <person name="Alfaro M."/>
            <person name="Sun H."/>
            <person name="Tritt A."/>
            <person name="Yoshinaga Y."/>
            <person name="Zwiers L.-H."/>
            <person name="Turgeon B."/>
            <person name="Goodwin S."/>
            <person name="Spatafora J."/>
            <person name="Crous P."/>
            <person name="Grigoriev I."/>
        </authorList>
    </citation>
    <scope>NUCLEOTIDE SEQUENCE</scope>
    <source>
        <strain evidence="2">CBS 123094</strain>
    </source>
</reference>
<organism evidence="2 3">
    <name type="scientific">Amniculicola lignicola CBS 123094</name>
    <dbReference type="NCBI Taxonomy" id="1392246"/>
    <lineage>
        <taxon>Eukaryota</taxon>
        <taxon>Fungi</taxon>
        <taxon>Dikarya</taxon>
        <taxon>Ascomycota</taxon>
        <taxon>Pezizomycotina</taxon>
        <taxon>Dothideomycetes</taxon>
        <taxon>Pleosporomycetidae</taxon>
        <taxon>Pleosporales</taxon>
        <taxon>Amniculicolaceae</taxon>
        <taxon>Amniculicola</taxon>
    </lineage>
</organism>
<feature type="compositionally biased region" description="Polar residues" evidence="1">
    <location>
        <begin position="297"/>
        <end position="314"/>
    </location>
</feature>
<feature type="compositionally biased region" description="Polar residues" evidence="1">
    <location>
        <begin position="201"/>
        <end position="217"/>
    </location>
</feature>
<feature type="region of interest" description="Disordered" evidence="1">
    <location>
        <begin position="289"/>
        <end position="314"/>
    </location>
</feature>
<feature type="region of interest" description="Disordered" evidence="1">
    <location>
        <begin position="174"/>
        <end position="221"/>
    </location>
</feature>